<evidence type="ECO:0000313" key="2">
    <source>
        <dbReference type="EMBL" id="KFG89273.1"/>
    </source>
</evidence>
<sequence>MIDQSRTPAVNAEQRRHTARHKMFGPVMLRMGSVEMRGHFLDLSAAGALAHCETPLAPGAYVTVEAMGMEASGRVVWAQGKRFGIQFSQPLADDAMERLIRGA</sequence>
<accession>A0A086P7A5</accession>
<dbReference type="Pfam" id="PF07238">
    <property type="entry name" value="PilZ"/>
    <property type="match status" value="1"/>
</dbReference>
<keyword evidence="3" id="KW-1185">Reference proteome</keyword>
<dbReference type="STRING" id="76947.GCA_002080435_02139"/>
<dbReference type="InterPro" id="IPR009875">
    <property type="entry name" value="PilZ_domain"/>
</dbReference>
<name>A0A086P7A5_SPHHM</name>
<dbReference type="OrthoDB" id="7564913at2"/>
<dbReference type="EMBL" id="JFZA02000034">
    <property type="protein sequence ID" value="KFG89273.1"/>
    <property type="molecule type" value="Genomic_DNA"/>
</dbReference>
<comment type="caution">
    <text evidence="2">The sequence shown here is derived from an EMBL/GenBank/DDBJ whole genome shotgun (WGS) entry which is preliminary data.</text>
</comment>
<protein>
    <submittedName>
        <fullName evidence="2">Type IV pilus assembly PilZ</fullName>
    </submittedName>
</protein>
<dbReference type="PATRIC" id="fig|1219045.3.peg.3144"/>
<evidence type="ECO:0000259" key="1">
    <source>
        <dbReference type="Pfam" id="PF07238"/>
    </source>
</evidence>
<gene>
    <name evidence="2" type="ORF">BV98_003101</name>
</gene>
<dbReference type="GO" id="GO:0035438">
    <property type="term" value="F:cyclic-di-GMP binding"/>
    <property type="evidence" value="ECO:0007669"/>
    <property type="project" value="InterPro"/>
</dbReference>
<feature type="domain" description="PilZ" evidence="1">
    <location>
        <begin position="14"/>
        <end position="101"/>
    </location>
</feature>
<evidence type="ECO:0000313" key="3">
    <source>
        <dbReference type="Proteomes" id="UP000024284"/>
    </source>
</evidence>
<dbReference type="RefSeq" id="WP_037467849.1">
    <property type="nucleotide sequence ID" value="NZ_BCZD01000010.1"/>
</dbReference>
<dbReference type="Gene3D" id="2.40.10.220">
    <property type="entry name" value="predicted glycosyltransferase like domains"/>
    <property type="match status" value="1"/>
</dbReference>
<proteinExistence type="predicted"/>
<dbReference type="SUPFAM" id="SSF141371">
    <property type="entry name" value="PilZ domain-like"/>
    <property type="match status" value="1"/>
</dbReference>
<dbReference type="eggNOG" id="ENOG5031AXM">
    <property type="taxonomic scope" value="Bacteria"/>
</dbReference>
<dbReference type="AlphaFoldDB" id="A0A086P7A5"/>
<dbReference type="Proteomes" id="UP000024284">
    <property type="component" value="Unassembled WGS sequence"/>
</dbReference>
<organism evidence="2 3">
    <name type="scientific">Sphingobium herbicidovorans (strain ATCC 700291 / DSM 11019 / CCUG 56400 / KCTC 2939 / LMG 18315 / NBRC 16415 / MH)</name>
    <name type="common">Sphingomonas herbicidovorans</name>
    <dbReference type="NCBI Taxonomy" id="1219045"/>
    <lineage>
        <taxon>Bacteria</taxon>
        <taxon>Pseudomonadati</taxon>
        <taxon>Pseudomonadota</taxon>
        <taxon>Alphaproteobacteria</taxon>
        <taxon>Sphingomonadales</taxon>
        <taxon>Sphingomonadaceae</taxon>
        <taxon>Sphingobium</taxon>
    </lineage>
</organism>
<reference evidence="2" key="1">
    <citation type="submission" date="2014-08" db="EMBL/GenBank/DDBJ databases">
        <title>Draft genome sequences of Sphingobium herbicidovorans.</title>
        <authorList>
            <person name="Gan H.M."/>
            <person name="Gan H.Y."/>
            <person name="Savka M.A."/>
        </authorList>
    </citation>
    <scope>NUCLEOTIDE SEQUENCE [LARGE SCALE GENOMIC DNA]</scope>
    <source>
        <strain evidence="2">NBRC 16415</strain>
    </source>
</reference>